<accession>A0A953ND31</accession>
<dbReference type="GO" id="GO:0016460">
    <property type="term" value="C:myosin II complex"/>
    <property type="evidence" value="ECO:0007669"/>
    <property type="project" value="TreeGrafter"/>
</dbReference>
<feature type="coiled-coil region" evidence="1">
    <location>
        <begin position="1404"/>
        <end position="1445"/>
    </location>
</feature>
<dbReference type="GO" id="GO:0000146">
    <property type="term" value="F:microfilament motor activity"/>
    <property type="evidence" value="ECO:0007669"/>
    <property type="project" value="TreeGrafter"/>
</dbReference>
<evidence type="ECO:0000256" key="1">
    <source>
        <dbReference type="SAM" id="Coils"/>
    </source>
</evidence>
<evidence type="ECO:0000313" key="4">
    <source>
        <dbReference type="Proteomes" id="UP000772186"/>
    </source>
</evidence>
<keyword evidence="1" id="KW-0175">Coiled coil</keyword>
<sequence>MAKINLKKQVWHKYAISAGILVGATAIVLGSMYAFSKKSNEKLGRKSFVSENELSNIFIDKNTKPKTDFIEIHNNKQKIEYLPNEDKVVLDSKQISVEQYLDQYYKKHHALPYLNIKYGSFNFYNKYIEAVSPREFFKFTEWFMKNVSWGPEIITLKSFSIVKGVEMNGNSITLGSHSNKNKEYTTIQFFPDAFFGTLPIYSELSGRGNAQDSLAYKINKKVLTEPELREFLANISRYNSLSNISEKTIRENFFRNITNVNYLKGQKVFAIRKNGQKDNLSAKAFSEVEKNRYVENSPYLLVVAASNESQARKKLSDKISQYKNHDKHNLISSIDPNTVALEEKTISFAKIKTNTFNDTNKIIDKELSLIFDDGSSYNIHQSFDEIISILKNDQGQDIQNKLSNFKQFDGAIEQLKNDIEDLKAKQNEAIKSRVQNGEYDEKNIDNIISDLNKLQLLYTEFAMINSTINGMQEDVQRFSAAIEGLERLNAEVSSLDQEIKTITKEIDDLKAKKEETEESKKSEIESEIRKKTVRHEDLKQQLIAKKANQKAASDFLSSSEFINRKNELNKQRKDLIAANEVNVKKLDDAIAKLTEKESKLKFNLQAEKQRIELLIKNAKRLLDDDLNILKKINESTSGSDLLKLLIDQLSENKKRSDELAKIENDQISSGMIFDTKKELVQKYSFIESEIENLVPIVTNFATFLNDNNINLLLDDSFAQKTNAEKVKILKAVDKKIFDTNSSLQGIITGREQNKKFVEKEYFFADSAYLPNQLISIESLVEASERAQLNWRDFYNIKQFANDRKNIAQNSDTVFFAYSKNGFKDARNSIKLPSDFDSKNFNEIELNKEKDALKAKKAELDQAKATINKKISLVYSLIKPFLNPSEDDENLAKIYNQKPGDYHILGSDEISNIFSNEDEFKKFVFSNPNEVSKYLQFVINGKNGTSDQSKIYGLKSLLESKSKDITSEKVKEYVNSIIEAAKKAYEDSFALNNDTSASAKAMSLISNGNLYKAINNSAEAKAENDGEFQKVDPYQLIAIVNAIGAFEQSIKLLNEYNAEYEQLKNLLVEEGKNDLNIQRNNYQLNFLENIPTLQNSQVNQMYTNVLNEFNSKLDGYYSNISNNVSKKYELDNLISNFVNNSIQNSDFEAFASYDRHKETNIDSLNQQLASLKAKKQADENKLQSQKDKLEKASKELISALQSNHQDDQSSMHDEILKIANRIINFLSEFINVTDNKEPLSHTLLKDLNKKLSETVQRITQANNARQALLSSLESATDESKKDEINKQIKAVDLVIDHLSSQGTSLIFYINQVNFFVKWYTNEHSKLIEIKSKVEKNEVPALQFKNILQLLDGSVSGFINQSNTGKLIVYRPLLKDLVDLKKALSEVNPPITLKYQLSTHRVSKKYFDLEQSVNSAQSSLNELESEIQQLEKDIKNITKINNTSELKEQYDKYIQSRNNIISLEEDIKTKEDAMSSLLSVDNDFKINESSGISTPLDEKINALNKAVNAEYEKDKAFSRIEETIKEIEDPNSSINKAKANVEAKEKEAGITDKLNEYKKLVVDFKNNINSFIKNYKLSLFIQGFKNVHGNIDSSTNRKYFISELESFDKLENNQKSLVKAFFSNLDAIKVVDSKKIVDSFNEINLKIIPLANELTNLNKKVAKEHSDYVEAINHAFQKNFAGVYNEFNNNDLTNPKLAESFAKLANLINDFNRQLNINQIADEEIKRLSEDFKNISQKVNKFVDESGPYLQRVVAYINSEAWTKNGEDFQREFYIRMLQPLVEYAMSEDGKTVVTDLKESISKTDSSDKDSQIQSLDGISTIWETLRSSISGEVQQLKLRGTPFDPNDMFNVNYRQMKKSEERLNEQLKKLNDEFNSIDNFLDLKIIDVVNHNKLYEFYKKSLSELKVAATPIIKKKILETNRAALFNTTNDWTNSDDLIVAKSKIELIDILTKRGIFKSGVTDDQINQFIKRVDLGDVSKDGSKLNITLHEIDTVNPFIKNLNGIVPNVGSQYIKLSVDANADRKVLNEVDNLFSVLGYKKMVVPTLIKEQNEIKNNETDKFVKTYDVFASAYENLFDQLLVEVPYAGEWMEGLHIAKNINSDGVIEYKLENGKYLGFSKDSRVGLWAILKMSDPNFKGISTDFLKFVGAHEYGHHITLNGAHDLSNKGSNPIFVSALTPNATPNINNYYNKDVVDLYLKARTHVKLGTQRLLDEFGVIKDYGEYATFSFAKKDSDGKITFEDKPGDRVKSLEKESDIWGVELNSQDLRKALSNKNRRFLQDFAGMLQAVKSRREQNGLNTPDDEKWLSPFDLWVINAIDFYSGTLNPTVNSSFSKDIAVKYMYKDEKGEYKFLPASLSMLKGLIKDGLGNEIQFVEEKSNGITELVPLVVEGEKNTKGEYVIIHKILMFEKNGSPIINVPLGVDLSDKTNPNYDPHAVKFVNEKINTVTNAIKSLVVDRFNINGWNTPNTRISVDPHIDYRYSAAKGIFGSSLPSTVDNMFKNIFRDQLIRRNPETGSYSDSQEAKFMKYYNNDGTVNNDINFPKRVPASLVYANPAVASGATESDIKFGQVVETLFTAGNSLNGLVNGGAGQILFINKDKTYIPNTKLDSAFTDMFFASTLPRDYLQAFNTKKLLRWLSSYTQEFIQNTQNQSALWSLHDKNGGKITVNRRNIRNTPFNDVAKIRMNYNMNIKQKDSDILNGLFGLIKNKDGNVSTSLEFTDYKEWLDFVTVDFSKAKYNATSKAVNWDMEYVKSKVDLDKFINDYKVNVLDEVDKNVGMSEKEKQAFHEFYNVAQADTSRQLWANEVMRRFSSSIFAMFTTNYSIEQLKQNPDLLWIFDKEHGYGEFKKSEFRIDSPNPLKWEIGKDQFINAYQKFADELDGVKLNQITLFDSLILDGKTQAYTDQTVINIALSKFLLIDIFLSIASGSFVTSPSQDVLNYFASKNERKFNELFSDYTYNFAEVINRDNLQITYSPSNDDFGNMPSFLSGINEANTGLEYIVDGTSTKKWLSKSLKLNDRRGRNGINNAILDVERLADEERKRRSDSLGLKYKQNTLSIDKNLNDAGNYSNHYFGDFQSINNGWFKDRWYRDFLNFKLYDDDGKDIQDDTIRIKDLEGKTVKSRARAYWQYYIQSQGVGKRNISTIWRDQNKDALAMFGYLSSDVADKANYLAFKNKETGEVKTLKITKQNTDNMFYYKSQHIENEKRYNEAKTQEERDAIRHTLKHEKYDYVDANGRHQGTGFVSWVSDYAIMAKYRNALLLPGSYSIYFSSDAEGQKDILNVDLGSWESIAENGKTFSQAPIRIERAKRPYKTDENGHKVYEYTLHVNNQFNGVK</sequence>
<dbReference type="GO" id="GO:0032982">
    <property type="term" value="C:myosin filament"/>
    <property type="evidence" value="ECO:0007669"/>
    <property type="project" value="TreeGrafter"/>
</dbReference>
<protein>
    <submittedName>
        <fullName evidence="3">PDxFFG protein</fullName>
    </submittedName>
</protein>
<feature type="transmembrane region" description="Helical" evidence="2">
    <location>
        <begin position="12"/>
        <end position="35"/>
    </location>
</feature>
<organism evidence="3 4">
    <name type="scientific">Mycoplasma tauri</name>
    <dbReference type="NCBI Taxonomy" id="547987"/>
    <lineage>
        <taxon>Bacteria</taxon>
        <taxon>Bacillati</taxon>
        <taxon>Mycoplasmatota</taxon>
        <taxon>Mollicutes</taxon>
        <taxon>Mycoplasmataceae</taxon>
        <taxon>Mycoplasma</taxon>
    </lineage>
</organism>
<keyword evidence="4" id="KW-1185">Reference proteome</keyword>
<dbReference type="GO" id="GO:0051015">
    <property type="term" value="F:actin filament binding"/>
    <property type="evidence" value="ECO:0007669"/>
    <property type="project" value="TreeGrafter"/>
</dbReference>
<feature type="coiled-coil region" evidence="1">
    <location>
        <begin position="842"/>
        <end position="869"/>
    </location>
</feature>
<dbReference type="NCBIfam" id="NF012210">
    <property type="entry name" value="PDxFFG"/>
    <property type="match status" value="1"/>
</dbReference>
<keyword evidence="2" id="KW-0472">Membrane</keyword>
<feature type="coiled-coil region" evidence="1">
    <location>
        <begin position="1153"/>
        <end position="1201"/>
    </location>
</feature>
<evidence type="ECO:0000313" key="3">
    <source>
        <dbReference type="EMBL" id="MBZ4195380.1"/>
    </source>
</evidence>
<gene>
    <name evidence="3" type="ORF">LAD73_01430</name>
</gene>
<comment type="caution">
    <text evidence="3">The sequence shown here is derived from an EMBL/GenBank/DDBJ whole genome shotgun (WGS) entry which is preliminary data.</text>
</comment>
<dbReference type="Proteomes" id="UP000772186">
    <property type="component" value="Unassembled WGS sequence"/>
</dbReference>
<keyword evidence="2" id="KW-0812">Transmembrane</keyword>
<keyword evidence="2" id="KW-1133">Transmembrane helix</keyword>
<dbReference type="GO" id="GO:0005737">
    <property type="term" value="C:cytoplasm"/>
    <property type="evidence" value="ECO:0007669"/>
    <property type="project" value="TreeGrafter"/>
</dbReference>
<feature type="coiled-coil region" evidence="1">
    <location>
        <begin position="576"/>
        <end position="624"/>
    </location>
</feature>
<name>A0A953ND31_9MOLU</name>
<reference evidence="3 4" key="1">
    <citation type="submission" date="2021-09" db="EMBL/GenBank/DDBJ databases">
        <title>WGS of Mycoplasma sp. Zaradi2 strains.</title>
        <authorList>
            <person name="Spergser J."/>
        </authorList>
    </citation>
    <scope>NUCLEOTIDE SEQUENCE [LARGE SCALE GENOMIC DNA]</scope>
    <source>
        <strain evidence="3 4">1331</strain>
    </source>
</reference>
<dbReference type="PANTHER" id="PTHR45615:SF40">
    <property type="entry name" value="MYOSIN HEAVY CHAIN, NON-MUSCLE"/>
    <property type="match status" value="1"/>
</dbReference>
<feature type="coiled-coil region" evidence="1">
    <location>
        <begin position="1716"/>
        <end position="1743"/>
    </location>
</feature>
<feature type="coiled-coil region" evidence="1">
    <location>
        <begin position="468"/>
        <end position="541"/>
    </location>
</feature>
<dbReference type="RefSeq" id="WP_223644550.1">
    <property type="nucleotide sequence ID" value="NZ_JAIQBY010000008.1"/>
</dbReference>
<evidence type="ECO:0000256" key="2">
    <source>
        <dbReference type="SAM" id="Phobius"/>
    </source>
</evidence>
<feature type="coiled-coil region" evidence="1">
    <location>
        <begin position="1045"/>
        <end position="1072"/>
    </location>
</feature>
<feature type="coiled-coil region" evidence="1">
    <location>
        <begin position="1243"/>
        <end position="1277"/>
    </location>
</feature>
<dbReference type="EMBL" id="JAIQBY010000008">
    <property type="protein sequence ID" value="MBZ4195380.1"/>
    <property type="molecule type" value="Genomic_DNA"/>
</dbReference>
<proteinExistence type="predicted"/>
<dbReference type="PANTHER" id="PTHR45615">
    <property type="entry name" value="MYOSIN HEAVY CHAIN, NON-MUSCLE"/>
    <property type="match status" value="1"/>
</dbReference>
<feature type="coiled-coil region" evidence="1">
    <location>
        <begin position="405"/>
        <end position="432"/>
    </location>
</feature>